<protein>
    <recommendedName>
        <fullName evidence="2">Envelope polyprotein</fullName>
    </recommendedName>
</protein>
<dbReference type="InterPro" id="IPR029104">
    <property type="entry name" value="HERV-K_env"/>
</dbReference>
<organism evidence="4 5">
    <name type="scientific">Macaca fascicularis</name>
    <name type="common">Crab-eating macaque</name>
    <name type="synonym">Cynomolgus monkey</name>
    <dbReference type="NCBI Taxonomy" id="9541"/>
    <lineage>
        <taxon>Eukaryota</taxon>
        <taxon>Metazoa</taxon>
        <taxon>Chordata</taxon>
        <taxon>Craniata</taxon>
        <taxon>Vertebrata</taxon>
        <taxon>Euteleostomi</taxon>
        <taxon>Mammalia</taxon>
        <taxon>Eutheria</taxon>
        <taxon>Euarchontoglires</taxon>
        <taxon>Primates</taxon>
        <taxon>Haplorrhini</taxon>
        <taxon>Catarrhini</taxon>
        <taxon>Cercopithecidae</taxon>
        <taxon>Cercopithecinae</taxon>
        <taxon>Macaca</taxon>
    </lineage>
</organism>
<dbReference type="Proteomes" id="UP000233100">
    <property type="component" value="Chromosome 1"/>
</dbReference>
<dbReference type="Pfam" id="PF13804">
    <property type="entry name" value="HERV-K_env_2"/>
    <property type="match status" value="1"/>
</dbReference>
<dbReference type="GeneTree" id="ENSGT00940000163505"/>
<accession>A0A7N9CBJ8</accession>
<dbReference type="InterPro" id="IPR051255">
    <property type="entry name" value="Retroviral_env_glycoprotein"/>
</dbReference>
<dbReference type="PANTHER" id="PTHR34313:SF3">
    <property type="entry name" value="ENDOGENOUS RETROVIRUS GROUP K MEMBER 113 ENV POLYPROTEIN-RELATED"/>
    <property type="match status" value="1"/>
</dbReference>
<dbReference type="Ensembl" id="ENSMFAT00000074537.1">
    <property type="protein sequence ID" value="ENSMFAP00000048608.1"/>
    <property type="gene ID" value="ENSMFAG00000054406.1"/>
</dbReference>
<comment type="subcellular location">
    <subcellularLocation>
        <location evidence="1">Virion</location>
    </subcellularLocation>
</comment>
<reference evidence="4 5" key="1">
    <citation type="submission" date="2013-03" db="EMBL/GenBank/DDBJ databases">
        <authorList>
            <person name="Warren W."/>
            <person name="Wilson R.K."/>
        </authorList>
    </citation>
    <scope>NUCLEOTIDE SEQUENCE</scope>
</reference>
<evidence type="ECO:0000313" key="4">
    <source>
        <dbReference type="Ensembl" id="ENSMFAP00000048608.1"/>
    </source>
</evidence>
<reference evidence="4" key="2">
    <citation type="submission" date="2025-08" db="UniProtKB">
        <authorList>
            <consortium name="Ensembl"/>
        </authorList>
    </citation>
    <scope>IDENTIFICATION</scope>
</reference>
<evidence type="ECO:0000313" key="5">
    <source>
        <dbReference type="Proteomes" id="UP000233100"/>
    </source>
</evidence>
<evidence type="ECO:0000256" key="1">
    <source>
        <dbReference type="ARBA" id="ARBA00004328"/>
    </source>
</evidence>
<dbReference type="AlphaFoldDB" id="A0A7N9CBJ8"/>
<proteinExistence type="predicted"/>
<keyword evidence="5" id="KW-1185">Reference proteome</keyword>
<reference evidence="4" key="3">
    <citation type="submission" date="2025-09" db="UniProtKB">
        <authorList>
            <consortium name="Ensembl"/>
        </authorList>
    </citation>
    <scope>IDENTIFICATION</scope>
</reference>
<dbReference type="PANTHER" id="PTHR34313">
    <property type="entry name" value="ENDOGENOUS RETROVIRUS GROUP K MEMBER 113 ENV POLYPROTEIN-RELATED"/>
    <property type="match status" value="1"/>
</dbReference>
<evidence type="ECO:0000256" key="2">
    <source>
        <dbReference type="ARBA" id="ARBA00042950"/>
    </source>
</evidence>
<name>A0A7N9CBJ8_MACFA</name>
<feature type="domain" description="Retro-transcribing virus envelope glycoprotein" evidence="3">
    <location>
        <begin position="63"/>
        <end position="227"/>
    </location>
</feature>
<sequence length="530" mass="60025">MTMLTPLQQTIQSATLNNFSPAIQVRLNLCLLLILILLPSVTPQTVKNYKYWAYVPFPPLIRAMTWMDAPIEVYVSDSIWTPGSVDDHCPAQPSEEGTPFDITLGFRYPPLCLGPTNGCLSLDIQTWAVTLPSGHSVPPLGHLVSRLSLKPLRQIKTRITDYIHISQYKPLGPACPLNLSSHADKLIWKDCISSEGMVLFNSSHYTTVDWAPKGHITNDCSQGHRDCQHFLYDITYQKSSDSPPLLYRRLNSFFPFKWKGAGVAPPKPRLVVPHLGTEHSELWRLTIAMTGIRVWAGESVISKSTLSPRKLRQQIDLHYYFYTAKNITMAIIKRSIQRWDSKDYEDLYPLIANVPPPPLVQPIPPTPHSQKPVPSQNKYTIYMESNKTIPLKSCVKPLYMLLVEKMHISSKTNIITCVNCYLYTCIDSSFKQYHSILIVRAREGIWLPVTVLHRPWESSPSIHVINNILQKILFFFLRRSLALSPRLECSGRISAHCKLRLPGLRYSPASASRVAGTVPATLARLVFCIF</sequence>
<evidence type="ECO:0000259" key="3">
    <source>
        <dbReference type="Pfam" id="PF13804"/>
    </source>
</evidence>